<keyword evidence="1" id="KW-0812">Transmembrane</keyword>
<dbReference type="AlphaFoldDB" id="A0AAD7EL91"/>
<accession>A0AAD7EL91</accession>
<feature type="transmembrane region" description="Helical" evidence="1">
    <location>
        <begin position="64"/>
        <end position="87"/>
    </location>
</feature>
<sequence length="116" mass="13660">MSKQTRFIFLFCRLLASHLNFSFFTGIYMIYTLFKRIPDTALVNCSNRSSNQTFIDRCHERLKILKILVVVTYSVTWLMELWGIFIITSYVQQLKEEVATEMMPPIVAIPNTPMHF</sequence>
<dbReference type="EMBL" id="JARIHO010000032">
    <property type="protein sequence ID" value="KAJ7334760.1"/>
    <property type="molecule type" value="Genomic_DNA"/>
</dbReference>
<evidence type="ECO:0000256" key="1">
    <source>
        <dbReference type="SAM" id="Phobius"/>
    </source>
</evidence>
<name>A0AAD7EL91_9AGAR</name>
<proteinExistence type="predicted"/>
<keyword evidence="3" id="KW-1185">Reference proteome</keyword>
<gene>
    <name evidence="2" type="ORF">DFH08DRAFT_813807</name>
</gene>
<comment type="caution">
    <text evidence="2">The sequence shown here is derived from an EMBL/GenBank/DDBJ whole genome shotgun (WGS) entry which is preliminary data.</text>
</comment>
<evidence type="ECO:0000313" key="2">
    <source>
        <dbReference type="EMBL" id="KAJ7334760.1"/>
    </source>
</evidence>
<keyword evidence="1" id="KW-0472">Membrane</keyword>
<protein>
    <submittedName>
        <fullName evidence="2">Uncharacterized protein</fullName>
    </submittedName>
</protein>
<feature type="transmembrane region" description="Helical" evidence="1">
    <location>
        <begin position="7"/>
        <end position="31"/>
    </location>
</feature>
<dbReference type="Proteomes" id="UP001218218">
    <property type="component" value="Unassembled WGS sequence"/>
</dbReference>
<reference evidence="2" key="1">
    <citation type="submission" date="2023-03" db="EMBL/GenBank/DDBJ databases">
        <title>Massive genome expansion in bonnet fungi (Mycena s.s.) driven by repeated elements and novel gene families across ecological guilds.</title>
        <authorList>
            <consortium name="Lawrence Berkeley National Laboratory"/>
            <person name="Harder C.B."/>
            <person name="Miyauchi S."/>
            <person name="Viragh M."/>
            <person name="Kuo A."/>
            <person name="Thoen E."/>
            <person name="Andreopoulos B."/>
            <person name="Lu D."/>
            <person name="Skrede I."/>
            <person name="Drula E."/>
            <person name="Henrissat B."/>
            <person name="Morin E."/>
            <person name="Kohler A."/>
            <person name="Barry K."/>
            <person name="LaButti K."/>
            <person name="Morin E."/>
            <person name="Salamov A."/>
            <person name="Lipzen A."/>
            <person name="Mereny Z."/>
            <person name="Hegedus B."/>
            <person name="Baldrian P."/>
            <person name="Stursova M."/>
            <person name="Weitz H."/>
            <person name="Taylor A."/>
            <person name="Grigoriev I.V."/>
            <person name="Nagy L.G."/>
            <person name="Martin F."/>
            <person name="Kauserud H."/>
        </authorList>
    </citation>
    <scope>NUCLEOTIDE SEQUENCE</scope>
    <source>
        <strain evidence="2">CBHHK002</strain>
    </source>
</reference>
<keyword evidence="1" id="KW-1133">Transmembrane helix</keyword>
<evidence type="ECO:0000313" key="3">
    <source>
        <dbReference type="Proteomes" id="UP001218218"/>
    </source>
</evidence>
<organism evidence="2 3">
    <name type="scientific">Mycena albidolilacea</name>
    <dbReference type="NCBI Taxonomy" id="1033008"/>
    <lineage>
        <taxon>Eukaryota</taxon>
        <taxon>Fungi</taxon>
        <taxon>Dikarya</taxon>
        <taxon>Basidiomycota</taxon>
        <taxon>Agaricomycotina</taxon>
        <taxon>Agaricomycetes</taxon>
        <taxon>Agaricomycetidae</taxon>
        <taxon>Agaricales</taxon>
        <taxon>Marasmiineae</taxon>
        <taxon>Mycenaceae</taxon>
        <taxon>Mycena</taxon>
    </lineage>
</organism>